<dbReference type="Proteomes" id="UP001301653">
    <property type="component" value="Unassembled WGS sequence"/>
</dbReference>
<dbReference type="SUPFAM" id="SSF52266">
    <property type="entry name" value="SGNH hydrolase"/>
    <property type="match status" value="1"/>
</dbReference>
<dbReference type="InterPro" id="IPR036514">
    <property type="entry name" value="SGNH_hydro_sf"/>
</dbReference>
<organism evidence="2 3">
    <name type="scientific">Stenotrophomonas capsici</name>
    <dbReference type="NCBI Taxonomy" id="3110230"/>
    <lineage>
        <taxon>Bacteria</taxon>
        <taxon>Pseudomonadati</taxon>
        <taxon>Pseudomonadota</taxon>
        <taxon>Gammaproteobacteria</taxon>
        <taxon>Lysobacterales</taxon>
        <taxon>Lysobacteraceae</taxon>
        <taxon>Stenotrophomonas</taxon>
    </lineage>
</organism>
<sequence length="277" mass="29328">MRRWILLAALWLSAVTPACAAPPAPPQRILFVGNSLTYYGNLPATFAALAQANGHAVEAEMILEGGATLSERLADGSVQTALAGRRPQVLVLQERGGDLLCLGGRQRCEQSQHALQGLAEAARAVQARVLVLGTYQANAQASAALVEKEAAAARQAGAEYVEISQTLADLSRHQPDLPWYAEDGMHPGPALTLLDAIKLHHALYGMPEARTLEIDAPRYGANSGLQAVLRRADAAAPNAGTPPHIHYEHAQVERLVRALDHAARATDPAPATPSSAH</sequence>
<gene>
    <name evidence="2" type="ORF">VA603_08140</name>
</gene>
<name>A0ABU5V2A9_9GAMM</name>
<feature type="signal peptide" evidence="1">
    <location>
        <begin position="1"/>
        <end position="20"/>
    </location>
</feature>
<dbReference type="Gene3D" id="3.40.50.1110">
    <property type="entry name" value="SGNH hydrolase"/>
    <property type="match status" value="1"/>
</dbReference>
<keyword evidence="2" id="KW-0378">Hydrolase</keyword>
<protein>
    <submittedName>
        <fullName evidence="2">SGNH/GDSL hydrolase family protein</fullName>
    </submittedName>
</protein>
<evidence type="ECO:0000313" key="3">
    <source>
        <dbReference type="Proteomes" id="UP001301653"/>
    </source>
</evidence>
<proteinExistence type="predicted"/>
<reference evidence="2 3" key="1">
    <citation type="submission" date="2023-12" db="EMBL/GenBank/DDBJ databases">
        <title>Stenotrophomonas guangdongensis sp. nov., isolated from wilted pepper plants (Capsicum annuum).</title>
        <authorList>
            <person name="Qiu M."/>
            <person name="Li Y."/>
            <person name="Liu Q."/>
            <person name="Zhang X."/>
            <person name="Huang Y."/>
            <person name="Guo R."/>
            <person name="Hu M."/>
            <person name="Zhou J."/>
            <person name="Zhou X."/>
        </authorList>
    </citation>
    <scope>NUCLEOTIDE SEQUENCE [LARGE SCALE GENOMIC DNA]</scope>
    <source>
        <strain evidence="2 3">MH1</strain>
    </source>
</reference>
<keyword evidence="1" id="KW-0732">Signal</keyword>
<feature type="chain" id="PRO_5045647710" evidence="1">
    <location>
        <begin position="21"/>
        <end position="277"/>
    </location>
</feature>
<dbReference type="CDD" id="cd00229">
    <property type="entry name" value="SGNH_hydrolase"/>
    <property type="match status" value="1"/>
</dbReference>
<dbReference type="EMBL" id="JAYFUH010000085">
    <property type="protein sequence ID" value="MEA5667496.1"/>
    <property type="molecule type" value="Genomic_DNA"/>
</dbReference>
<accession>A0ABU5V2A9</accession>
<comment type="caution">
    <text evidence="2">The sequence shown here is derived from an EMBL/GenBank/DDBJ whole genome shotgun (WGS) entry which is preliminary data.</text>
</comment>
<keyword evidence="3" id="KW-1185">Reference proteome</keyword>
<dbReference type="RefSeq" id="WP_323438477.1">
    <property type="nucleotide sequence ID" value="NZ_JAYFUH010000085.1"/>
</dbReference>
<evidence type="ECO:0000313" key="2">
    <source>
        <dbReference type="EMBL" id="MEA5667496.1"/>
    </source>
</evidence>
<evidence type="ECO:0000256" key="1">
    <source>
        <dbReference type="SAM" id="SignalP"/>
    </source>
</evidence>
<dbReference type="GO" id="GO:0016787">
    <property type="term" value="F:hydrolase activity"/>
    <property type="evidence" value="ECO:0007669"/>
    <property type="project" value="UniProtKB-KW"/>
</dbReference>